<evidence type="ECO:0000313" key="2">
    <source>
        <dbReference type="Proteomes" id="UP000005167"/>
    </source>
</evidence>
<reference evidence="1 2" key="1">
    <citation type="journal article" date="2011" name="ISME J.">
        <title>The endosymbionts of the deep-sea tubeworms Riftia pachyptila and Tevnia jerichonana share an identical physiology as revealed by proteogenomic analyses.</title>
        <authorList>
            <person name="Gardebrecht A."/>
            <person name="Markert S."/>
            <person name="Felbeck H."/>
            <person name="Thuermer A."/>
            <person name="Albrecht D."/>
            <person name="Wollherr A."/>
            <person name="Kabisch J."/>
            <person name="Lehmann R."/>
            <person name="Daniel R."/>
            <person name="Liesegang H."/>
            <person name="Hecker M."/>
            <person name="Sievert S.M."/>
            <person name="Schweder T."/>
        </authorList>
    </citation>
    <scope>NUCLEOTIDE SEQUENCE [LARGE SCALE GENOMIC DNA]</scope>
</reference>
<dbReference type="AlphaFoldDB" id="G2FHW0"/>
<protein>
    <submittedName>
        <fullName evidence="1">Uncharacterized protein</fullName>
    </submittedName>
</protein>
<name>G2FHW0_9GAMM</name>
<accession>G2FHW0</accession>
<sequence length="40" mass="4617">MRYLTSTANIKQLEFFTIGKTGLQIGSIDFLNYHNKNPIE</sequence>
<dbReference type="EMBL" id="AFZB01000024">
    <property type="protein sequence ID" value="EGW53639.1"/>
    <property type="molecule type" value="Genomic_DNA"/>
</dbReference>
<proteinExistence type="predicted"/>
<dbReference type="Proteomes" id="UP000005167">
    <property type="component" value="Unassembled WGS sequence"/>
</dbReference>
<organism evidence="1 2">
    <name type="scientific">endosymbiont of Tevnia jerichonana</name>
    <name type="common">vent Tica</name>
    <dbReference type="NCBI Taxonomy" id="1049564"/>
    <lineage>
        <taxon>Bacteria</taxon>
        <taxon>Pseudomonadati</taxon>
        <taxon>Pseudomonadota</taxon>
        <taxon>Gammaproteobacteria</taxon>
        <taxon>sulfur-oxidizing symbionts</taxon>
    </lineage>
</organism>
<keyword evidence="2" id="KW-1185">Reference proteome</keyword>
<gene>
    <name evidence="1" type="ORF">TevJSym_ax00370</name>
</gene>
<evidence type="ECO:0000313" key="1">
    <source>
        <dbReference type="EMBL" id="EGW53639.1"/>
    </source>
</evidence>
<comment type="caution">
    <text evidence="1">The sequence shown here is derived from an EMBL/GenBank/DDBJ whole genome shotgun (WGS) entry which is preliminary data.</text>
</comment>